<protein>
    <recommendedName>
        <fullName evidence="4">Thiol:disulfide interchange protein DsbD N-terminal domain-containing protein</fullName>
    </recommendedName>
</protein>
<evidence type="ECO:0000313" key="2">
    <source>
        <dbReference type="EMBL" id="EYF00739.1"/>
    </source>
</evidence>
<dbReference type="Proteomes" id="UP000019678">
    <property type="component" value="Unassembled WGS sequence"/>
</dbReference>
<gene>
    <name evidence="2" type="ORF">CAP_0307</name>
</gene>
<dbReference type="OrthoDB" id="5517573at2"/>
<organism evidence="2 3">
    <name type="scientific">Chondromyces apiculatus DSM 436</name>
    <dbReference type="NCBI Taxonomy" id="1192034"/>
    <lineage>
        <taxon>Bacteria</taxon>
        <taxon>Pseudomonadati</taxon>
        <taxon>Myxococcota</taxon>
        <taxon>Polyangia</taxon>
        <taxon>Polyangiales</taxon>
        <taxon>Polyangiaceae</taxon>
        <taxon>Chondromyces</taxon>
    </lineage>
</organism>
<reference evidence="2 3" key="1">
    <citation type="submission" date="2013-05" db="EMBL/GenBank/DDBJ databases">
        <title>Genome assembly of Chondromyces apiculatus DSM 436.</title>
        <authorList>
            <person name="Sharma G."/>
            <person name="Khatri I."/>
            <person name="Kaur C."/>
            <person name="Mayilraj S."/>
            <person name="Subramanian S."/>
        </authorList>
    </citation>
    <scope>NUCLEOTIDE SEQUENCE [LARGE SCALE GENOMIC DNA]</scope>
    <source>
        <strain evidence="2 3">DSM 436</strain>
    </source>
</reference>
<feature type="chain" id="PRO_5001496668" description="Thiol:disulfide interchange protein DsbD N-terminal domain-containing protein" evidence="1">
    <location>
        <begin position="21"/>
        <end position="134"/>
    </location>
</feature>
<dbReference type="AlphaFoldDB" id="A0A017SUT8"/>
<proteinExistence type="predicted"/>
<dbReference type="EMBL" id="ASRX01000100">
    <property type="protein sequence ID" value="EYF00739.1"/>
    <property type="molecule type" value="Genomic_DNA"/>
</dbReference>
<keyword evidence="1" id="KW-0732">Signal</keyword>
<keyword evidence="3" id="KW-1185">Reference proteome</keyword>
<comment type="caution">
    <text evidence="2">The sequence shown here is derived from an EMBL/GenBank/DDBJ whole genome shotgun (WGS) entry which is preliminary data.</text>
</comment>
<accession>A0A017SUT8</accession>
<name>A0A017SUT8_9BACT</name>
<evidence type="ECO:0000256" key="1">
    <source>
        <dbReference type="SAM" id="SignalP"/>
    </source>
</evidence>
<dbReference type="eggNOG" id="ENOG5030TMF">
    <property type="taxonomic scope" value="Bacteria"/>
</dbReference>
<dbReference type="RefSeq" id="WP_044250621.1">
    <property type="nucleotide sequence ID" value="NZ_ASRX01000100.1"/>
</dbReference>
<evidence type="ECO:0000313" key="3">
    <source>
        <dbReference type="Proteomes" id="UP000019678"/>
    </source>
</evidence>
<evidence type="ECO:0008006" key="4">
    <source>
        <dbReference type="Google" id="ProtNLM"/>
    </source>
</evidence>
<sequence>MNKAFALAALLVTFAGTAFAGDNQTTLKYEGVTAKVGAKTVALVTVEPTAGRKLNMEYPAKVKLTAPDGVTIDKASLTKADWKKYSEKGAAFEVAYTVAAAGKKTITGELKIATCTSNDCVPETAAVKIEVEAK</sequence>
<feature type="signal peptide" evidence="1">
    <location>
        <begin position="1"/>
        <end position="20"/>
    </location>
</feature>